<evidence type="ECO:0000256" key="5">
    <source>
        <dbReference type="PROSITE-ProRule" id="PRU00205"/>
    </source>
</evidence>
<dbReference type="Proteomes" id="UP001244011">
    <property type="component" value="Unassembled WGS sequence"/>
</dbReference>
<dbReference type="GO" id="GO:0055088">
    <property type="term" value="P:lipid homeostasis"/>
    <property type="evidence" value="ECO:0007669"/>
    <property type="project" value="TreeGrafter"/>
</dbReference>
<keyword evidence="2 5" id="KW-0812">Transmembrane</keyword>
<feature type="transmembrane region" description="Helical" evidence="7">
    <location>
        <begin position="200"/>
        <end position="220"/>
    </location>
</feature>
<evidence type="ECO:0000256" key="7">
    <source>
        <dbReference type="SAM" id="Phobius"/>
    </source>
</evidence>
<dbReference type="GO" id="GO:0005783">
    <property type="term" value="C:endoplasmic reticulum"/>
    <property type="evidence" value="ECO:0007669"/>
    <property type="project" value="TreeGrafter"/>
</dbReference>
<evidence type="ECO:0000256" key="6">
    <source>
        <dbReference type="SAM" id="MobiDB-lite"/>
    </source>
</evidence>
<gene>
    <name evidence="9" type="ORF">QBC33DRAFT_304349</name>
</gene>
<dbReference type="GeneID" id="85306614"/>
<keyword evidence="10" id="KW-1185">Reference proteome</keyword>
<dbReference type="Pfam" id="PF03798">
    <property type="entry name" value="TRAM_LAG1_CLN8"/>
    <property type="match status" value="1"/>
</dbReference>
<feature type="transmembrane region" description="Helical" evidence="7">
    <location>
        <begin position="137"/>
        <end position="159"/>
    </location>
</feature>
<dbReference type="InterPro" id="IPR050846">
    <property type="entry name" value="TLCD"/>
</dbReference>
<feature type="region of interest" description="Disordered" evidence="6">
    <location>
        <begin position="305"/>
        <end position="355"/>
    </location>
</feature>
<sequence length="355" mass="39677">MKDPFFIPQIPALSKAVQPWADRYGLPTLSLHIHEVIVFTLFYTFIQMVISPVLSTWLFPSHYPRNSRGKKANWDAHVVSLVQSVLINGMALWVMFVDDERNQMDWQQRIWGYTGAAGLVQAMATGYFVWDLIMTVSYLDVFGLGLLAHASSALAVYSLGFKPFLNYYGCTFILYELSTPFLNIHWFFDKLNMTGSKAQLYNGITLLATFFSCRLVWGTIQSAFVWRDMWRAVHTAPDAGYAAAAALNSTLADPDENMMAFATDAGPIPVWLAGVYIASNITLNTLNWHWFFKMITAVKKRFEPPKPAAEKGPNGAVSSAEATGAGKALGAMRKRRSTIEGMVPDSEELREGTIQ</sequence>
<proteinExistence type="predicted"/>
<evidence type="ECO:0000313" key="10">
    <source>
        <dbReference type="Proteomes" id="UP001244011"/>
    </source>
</evidence>
<dbReference type="GO" id="GO:0016020">
    <property type="term" value="C:membrane"/>
    <property type="evidence" value="ECO:0007669"/>
    <property type="project" value="UniProtKB-SubCell"/>
</dbReference>
<accession>A0AAJ0C903</accession>
<dbReference type="AlphaFoldDB" id="A0AAJ0C903"/>
<keyword evidence="4 5" id="KW-0472">Membrane</keyword>
<feature type="transmembrane region" description="Helical" evidence="7">
    <location>
        <begin position="110"/>
        <end position="130"/>
    </location>
</feature>
<evidence type="ECO:0000256" key="2">
    <source>
        <dbReference type="ARBA" id="ARBA00022692"/>
    </source>
</evidence>
<dbReference type="RefSeq" id="XP_060286109.1">
    <property type="nucleotide sequence ID" value="XM_060423427.1"/>
</dbReference>
<evidence type="ECO:0000256" key="4">
    <source>
        <dbReference type="ARBA" id="ARBA00023136"/>
    </source>
</evidence>
<feature type="transmembrane region" description="Helical" evidence="7">
    <location>
        <begin position="78"/>
        <end position="98"/>
    </location>
</feature>
<organism evidence="9 10">
    <name type="scientific">Phialemonium atrogriseum</name>
    <dbReference type="NCBI Taxonomy" id="1093897"/>
    <lineage>
        <taxon>Eukaryota</taxon>
        <taxon>Fungi</taxon>
        <taxon>Dikarya</taxon>
        <taxon>Ascomycota</taxon>
        <taxon>Pezizomycotina</taxon>
        <taxon>Sordariomycetes</taxon>
        <taxon>Sordariomycetidae</taxon>
        <taxon>Cephalothecales</taxon>
        <taxon>Cephalothecaceae</taxon>
        <taxon>Phialemonium</taxon>
    </lineage>
</organism>
<feature type="transmembrane region" description="Helical" evidence="7">
    <location>
        <begin position="165"/>
        <end position="188"/>
    </location>
</feature>
<feature type="transmembrane region" description="Helical" evidence="7">
    <location>
        <begin position="268"/>
        <end position="292"/>
    </location>
</feature>
<evidence type="ECO:0000256" key="3">
    <source>
        <dbReference type="ARBA" id="ARBA00022989"/>
    </source>
</evidence>
<dbReference type="PANTHER" id="PTHR13439">
    <property type="entry name" value="CT120 PROTEIN"/>
    <property type="match status" value="1"/>
</dbReference>
<evidence type="ECO:0000256" key="1">
    <source>
        <dbReference type="ARBA" id="ARBA00004141"/>
    </source>
</evidence>
<comment type="caution">
    <text evidence="9">The sequence shown here is derived from an EMBL/GenBank/DDBJ whole genome shotgun (WGS) entry which is preliminary data.</text>
</comment>
<dbReference type="PANTHER" id="PTHR13439:SF0">
    <property type="entry name" value="TOPOISOMERASE I DAMAGE AFFECTED PROTEIN 4"/>
    <property type="match status" value="1"/>
</dbReference>
<comment type="subcellular location">
    <subcellularLocation>
        <location evidence="1">Membrane</location>
        <topology evidence="1">Multi-pass membrane protein</topology>
    </subcellularLocation>
</comment>
<feature type="domain" description="TLC" evidence="8">
    <location>
        <begin position="69"/>
        <end position="303"/>
    </location>
</feature>
<evidence type="ECO:0000313" key="9">
    <source>
        <dbReference type="EMBL" id="KAK1769896.1"/>
    </source>
</evidence>
<reference evidence="9" key="1">
    <citation type="submission" date="2023-06" db="EMBL/GenBank/DDBJ databases">
        <title>Genome-scale phylogeny and comparative genomics of the fungal order Sordariales.</title>
        <authorList>
            <consortium name="Lawrence Berkeley National Laboratory"/>
            <person name="Hensen N."/>
            <person name="Bonometti L."/>
            <person name="Westerberg I."/>
            <person name="Brannstrom I.O."/>
            <person name="Guillou S."/>
            <person name="Cros-Aarteil S."/>
            <person name="Calhoun S."/>
            <person name="Haridas S."/>
            <person name="Kuo A."/>
            <person name="Mondo S."/>
            <person name="Pangilinan J."/>
            <person name="Riley R."/>
            <person name="Labutti K."/>
            <person name="Andreopoulos B."/>
            <person name="Lipzen A."/>
            <person name="Chen C."/>
            <person name="Yanf M."/>
            <person name="Daum C."/>
            <person name="Ng V."/>
            <person name="Clum A."/>
            <person name="Steindorff A."/>
            <person name="Ohm R."/>
            <person name="Martin F."/>
            <person name="Silar P."/>
            <person name="Natvig D."/>
            <person name="Lalanne C."/>
            <person name="Gautier V."/>
            <person name="Ament-Velasquez S.L."/>
            <person name="Kruys A."/>
            <person name="Hutchinson M.I."/>
            <person name="Powell A.J."/>
            <person name="Barry K."/>
            <person name="Miller A.N."/>
            <person name="Grigoriev I.V."/>
            <person name="Debuchy R."/>
            <person name="Gladieux P."/>
            <person name="Thoren M.H."/>
            <person name="Johannesson H."/>
        </authorList>
    </citation>
    <scope>NUCLEOTIDE SEQUENCE</scope>
    <source>
        <strain evidence="9">8032-3</strain>
    </source>
</reference>
<dbReference type="InterPro" id="IPR006634">
    <property type="entry name" value="TLC-dom"/>
</dbReference>
<feature type="transmembrane region" description="Helical" evidence="7">
    <location>
        <begin position="36"/>
        <end position="58"/>
    </location>
</feature>
<dbReference type="SMART" id="SM00724">
    <property type="entry name" value="TLC"/>
    <property type="match status" value="1"/>
</dbReference>
<dbReference type="PROSITE" id="PS50922">
    <property type="entry name" value="TLC"/>
    <property type="match status" value="1"/>
</dbReference>
<name>A0AAJ0C903_9PEZI</name>
<dbReference type="EMBL" id="MU839001">
    <property type="protein sequence ID" value="KAK1769896.1"/>
    <property type="molecule type" value="Genomic_DNA"/>
</dbReference>
<protein>
    <submittedName>
        <fullName evidence="9">TLC domain-containing protein</fullName>
    </submittedName>
</protein>
<keyword evidence="3 7" id="KW-1133">Transmembrane helix</keyword>
<evidence type="ECO:0000259" key="8">
    <source>
        <dbReference type="PROSITE" id="PS50922"/>
    </source>
</evidence>